<evidence type="ECO:0000313" key="2">
    <source>
        <dbReference type="EMBL" id="GAA1644932.1"/>
    </source>
</evidence>
<evidence type="ECO:0000313" key="3">
    <source>
        <dbReference type="Proteomes" id="UP001501319"/>
    </source>
</evidence>
<gene>
    <name evidence="2" type="ORF">GCM10009744_39510</name>
</gene>
<dbReference type="InterPro" id="IPR037401">
    <property type="entry name" value="SnoaL-like"/>
</dbReference>
<dbReference type="Gene3D" id="3.10.450.50">
    <property type="match status" value="1"/>
</dbReference>
<dbReference type="InterPro" id="IPR032710">
    <property type="entry name" value="NTF2-like_dom_sf"/>
</dbReference>
<organism evidence="2 3">
    <name type="scientific">Kribbella alba</name>
    <dbReference type="NCBI Taxonomy" id="190197"/>
    <lineage>
        <taxon>Bacteria</taxon>
        <taxon>Bacillati</taxon>
        <taxon>Actinomycetota</taxon>
        <taxon>Actinomycetes</taxon>
        <taxon>Propionibacteriales</taxon>
        <taxon>Kribbellaceae</taxon>
        <taxon>Kribbella</taxon>
    </lineage>
</organism>
<comment type="caution">
    <text evidence="2">The sequence shown here is derived from an EMBL/GenBank/DDBJ whole genome shotgun (WGS) entry which is preliminary data.</text>
</comment>
<sequence length="88" mass="9710">MTTGDWTSFAARFAEDARMSFPGLPIGPYDGRAAIAKAYQDNPPTETMTILSGDDHKVRFRWSSGNTGTMHLTWTPTAHLSTLTITFD</sequence>
<dbReference type="SUPFAM" id="SSF54427">
    <property type="entry name" value="NTF2-like"/>
    <property type="match status" value="1"/>
</dbReference>
<accession>A0ABN2FH39</accession>
<dbReference type="Proteomes" id="UP001501319">
    <property type="component" value="Unassembled WGS sequence"/>
</dbReference>
<reference evidence="2 3" key="1">
    <citation type="journal article" date="2019" name="Int. J. Syst. Evol. Microbiol.">
        <title>The Global Catalogue of Microorganisms (GCM) 10K type strain sequencing project: providing services to taxonomists for standard genome sequencing and annotation.</title>
        <authorList>
            <consortium name="The Broad Institute Genomics Platform"/>
            <consortium name="The Broad Institute Genome Sequencing Center for Infectious Disease"/>
            <person name="Wu L."/>
            <person name="Ma J."/>
        </authorList>
    </citation>
    <scope>NUCLEOTIDE SEQUENCE [LARGE SCALE GENOMIC DNA]</scope>
    <source>
        <strain evidence="2 3">JCM 14306</strain>
    </source>
</reference>
<feature type="domain" description="SnoaL-like" evidence="1">
    <location>
        <begin position="2"/>
        <end position="76"/>
    </location>
</feature>
<dbReference type="RefSeq" id="WP_344113188.1">
    <property type="nucleotide sequence ID" value="NZ_BAAANE010000007.1"/>
</dbReference>
<evidence type="ECO:0000259" key="1">
    <source>
        <dbReference type="Pfam" id="PF12680"/>
    </source>
</evidence>
<keyword evidence="3" id="KW-1185">Reference proteome</keyword>
<dbReference type="EMBL" id="BAAANE010000007">
    <property type="protein sequence ID" value="GAA1644932.1"/>
    <property type="molecule type" value="Genomic_DNA"/>
</dbReference>
<proteinExistence type="predicted"/>
<name>A0ABN2FH39_9ACTN</name>
<protein>
    <recommendedName>
        <fullName evidence="1">SnoaL-like domain-containing protein</fullName>
    </recommendedName>
</protein>
<dbReference type="Pfam" id="PF12680">
    <property type="entry name" value="SnoaL_2"/>
    <property type="match status" value="1"/>
</dbReference>